<feature type="compositionally biased region" description="Basic and acidic residues" evidence="1">
    <location>
        <begin position="21"/>
        <end position="36"/>
    </location>
</feature>
<feature type="region of interest" description="Disordered" evidence="1">
    <location>
        <begin position="1"/>
        <end position="53"/>
    </location>
</feature>
<evidence type="ECO:0000313" key="2">
    <source>
        <dbReference type="EMBL" id="KAE9598501.1"/>
    </source>
</evidence>
<dbReference type="EMBL" id="WOCE01000015">
    <property type="protein sequence ID" value="KAE9598501.1"/>
    <property type="molecule type" value="Genomic_DNA"/>
</dbReference>
<proteinExistence type="predicted"/>
<comment type="caution">
    <text evidence="2">The sequence shown here is derived from an EMBL/GenBank/DDBJ whole genome shotgun (WGS) entry which is preliminary data.</text>
</comment>
<accession>A0A6A4P9R6</accession>
<dbReference type="AlphaFoldDB" id="A0A6A4P9R6"/>
<organism evidence="2 3">
    <name type="scientific">Lupinus albus</name>
    <name type="common">White lupine</name>
    <name type="synonym">Lupinus termis</name>
    <dbReference type="NCBI Taxonomy" id="3870"/>
    <lineage>
        <taxon>Eukaryota</taxon>
        <taxon>Viridiplantae</taxon>
        <taxon>Streptophyta</taxon>
        <taxon>Embryophyta</taxon>
        <taxon>Tracheophyta</taxon>
        <taxon>Spermatophyta</taxon>
        <taxon>Magnoliopsida</taxon>
        <taxon>eudicotyledons</taxon>
        <taxon>Gunneridae</taxon>
        <taxon>Pentapetalae</taxon>
        <taxon>rosids</taxon>
        <taxon>fabids</taxon>
        <taxon>Fabales</taxon>
        <taxon>Fabaceae</taxon>
        <taxon>Papilionoideae</taxon>
        <taxon>50 kb inversion clade</taxon>
        <taxon>genistoids sensu lato</taxon>
        <taxon>core genistoids</taxon>
        <taxon>Genisteae</taxon>
        <taxon>Lupinus</taxon>
    </lineage>
</organism>
<evidence type="ECO:0000256" key="1">
    <source>
        <dbReference type="SAM" id="MobiDB-lite"/>
    </source>
</evidence>
<feature type="compositionally biased region" description="Basic and acidic residues" evidence="1">
    <location>
        <begin position="1"/>
        <end position="11"/>
    </location>
</feature>
<dbReference type="Proteomes" id="UP000447434">
    <property type="component" value="Chromosome 15"/>
</dbReference>
<sequence length="53" mass="6326">MLIEERVGEKKRERRRRRGKKTPETKAEGGDAGERRKTWRFRRRLTNDDGGAK</sequence>
<name>A0A6A4P9R6_LUPAL</name>
<reference evidence="3" key="1">
    <citation type="journal article" date="2020" name="Nat. Commun.">
        <title>Genome sequence of the cluster root forming white lupin.</title>
        <authorList>
            <person name="Hufnagel B."/>
            <person name="Marques A."/>
            <person name="Soriano A."/>
            <person name="Marques L."/>
            <person name="Divol F."/>
            <person name="Doumas P."/>
            <person name="Sallet E."/>
            <person name="Mancinotti D."/>
            <person name="Carrere S."/>
            <person name="Marande W."/>
            <person name="Arribat S."/>
            <person name="Keller J."/>
            <person name="Huneau C."/>
            <person name="Blein T."/>
            <person name="Aime D."/>
            <person name="Laguerre M."/>
            <person name="Taylor J."/>
            <person name="Schubert V."/>
            <person name="Nelson M."/>
            <person name="Geu-Flores F."/>
            <person name="Crespi M."/>
            <person name="Gallardo-Guerrero K."/>
            <person name="Delaux P.-M."/>
            <person name="Salse J."/>
            <person name="Berges H."/>
            <person name="Guyot R."/>
            <person name="Gouzy J."/>
            <person name="Peret B."/>
        </authorList>
    </citation>
    <scope>NUCLEOTIDE SEQUENCE [LARGE SCALE GENOMIC DNA]</scope>
    <source>
        <strain evidence="3">cv. Amiga</strain>
    </source>
</reference>
<evidence type="ECO:0000313" key="3">
    <source>
        <dbReference type="Proteomes" id="UP000447434"/>
    </source>
</evidence>
<gene>
    <name evidence="2" type="ORF">Lalb_Chr15g0081661</name>
</gene>
<keyword evidence="3" id="KW-1185">Reference proteome</keyword>
<protein>
    <submittedName>
        <fullName evidence="2">Uncharacterized protein</fullName>
    </submittedName>
</protein>